<keyword evidence="3" id="KW-0479">Metal-binding</keyword>
<proteinExistence type="predicted"/>
<keyword evidence="4" id="KW-0408">Iron</keyword>
<protein>
    <recommendedName>
        <fullName evidence="7">Radical SAM core domain-containing protein</fullName>
    </recommendedName>
</protein>
<dbReference type="InterPro" id="IPR006638">
    <property type="entry name" value="Elp3/MiaA/NifB-like_rSAM"/>
</dbReference>
<dbReference type="InterPro" id="IPR050377">
    <property type="entry name" value="Radical_SAM_PqqE_MftC-like"/>
</dbReference>
<feature type="domain" description="Radical SAM core" evidence="7">
    <location>
        <begin position="198"/>
        <end position="420"/>
    </location>
</feature>
<dbReference type="PANTHER" id="PTHR11228">
    <property type="entry name" value="RADICAL SAM DOMAIN PROTEIN"/>
    <property type="match status" value="1"/>
</dbReference>
<dbReference type="PROSITE" id="PS51918">
    <property type="entry name" value="RADICAL_SAM"/>
    <property type="match status" value="1"/>
</dbReference>
<dbReference type="SFLD" id="SFLDS00029">
    <property type="entry name" value="Radical_SAM"/>
    <property type="match status" value="1"/>
</dbReference>
<dbReference type="OrthoDB" id="9810775at2"/>
<sequence length="560" mass="63268">MNGPAMASPSCSTSVSTAPVHPPFSQGDGNHALELVPDSSEAEDRGAWILPVADTVGKRLVRLSIRWRDGLVLDERASLVLMDEGGQAYRPFTFCRRTSPSSTWYFVLPAETRMVRLEPRDMPATSALPTCSETLYAIFGVSFIEEILKCGEFDEKSVAFLRALSYEDIEPWRHIGDQWFWNYLLNRWEYAHRKISLQTYPWQIYLPISDSCNARCEFCTSWLGRSKYMTAANVQDFSQVLANAKCIDLCGYGEPLSNPEFEDIVHQLDGCVDPRCQFTLFTNGALLHRWVDRLLGLGVNIFNISINAATAATHDAVMGLGPKTFDRILDSIRYLVSKQKSLGILVFVSFVPTSTNMHEAADFIRLFDEIGVSGIFMRVLQHMDTLPPGLNYHTLSPVLRPDFEEEKQRAVEAIAQCRCDVYASPENWSLPILPPSVVEEAAAHPPALLSRSMALDSSRTWPEPVHDDTEPPIHAADPNPFRRSAPFDCTYPYYNLLLNRTQYLVTPCCYMRQIGEQAPVYMKSDQDFFQVWNGPAFTHLRRSLTQGPLLARCQLCPENR</sequence>
<dbReference type="Gene3D" id="3.20.20.70">
    <property type="entry name" value="Aldolase class I"/>
    <property type="match status" value="1"/>
</dbReference>
<reference evidence="9" key="1">
    <citation type="submission" date="2017-10" db="EMBL/GenBank/DDBJ databases">
        <authorList>
            <person name="Kravchenko I.K."/>
            <person name="Grouzdev D.S."/>
        </authorList>
    </citation>
    <scope>NUCLEOTIDE SEQUENCE [LARGE SCALE GENOMIC DNA]</scope>
    <source>
        <strain evidence="9">B2</strain>
    </source>
</reference>
<dbReference type="EMBL" id="PDKW01000036">
    <property type="protein sequence ID" value="PGH59306.1"/>
    <property type="molecule type" value="Genomic_DNA"/>
</dbReference>
<dbReference type="SUPFAM" id="SSF102114">
    <property type="entry name" value="Radical SAM enzymes"/>
    <property type="match status" value="1"/>
</dbReference>
<evidence type="ECO:0000256" key="6">
    <source>
        <dbReference type="SAM" id="MobiDB-lite"/>
    </source>
</evidence>
<evidence type="ECO:0000313" key="8">
    <source>
        <dbReference type="EMBL" id="PGH59306.1"/>
    </source>
</evidence>
<evidence type="ECO:0000256" key="4">
    <source>
        <dbReference type="ARBA" id="ARBA00023004"/>
    </source>
</evidence>
<name>A0A2B8BKI9_9PROT</name>
<dbReference type="GO" id="GO:0003824">
    <property type="term" value="F:catalytic activity"/>
    <property type="evidence" value="ECO:0007669"/>
    <property type="project" value="InterPro"/>
</dbReference>
<evidence type="ECO:0000256" key="5">
    <source>
        <dbReference type="ARBA" id="ARBA00023014"/>
    </source>
</evidence>
<evidence type="ECO:0000256" key="3">
    <source>
        <dbReference type="ARBA" id="ARBA00022723"/>
    </source>
</evidence>
<dbReference type="InterPro" id="IPR058240">
    <property type="entry name" value="rSAM_sf"/>
</dbReference>
<evidence type="ECO:0000256" key="2">
    <source>
        <dbReference type="ARBA" id="ARBA00022691"/>
    </source>
</evidence>
<comment type="caution">
    <text evidence="8">The sequence shown here is derived from an EMBL/GenBank/DDBJ whole genome shotgun (WGS) entry which is preliminary data.</text>
</comment>
<dbReference type="InterPro" id="IPR013785">
    <property type="entry name" value="Aldolase_TIM"/>
</dbReference>
<evidence type="ECO:0000256" key="1">
    <source>
        <dbReference type="ARBA" id="ARBA00001966"/>
    </source>
</evidence>
<dbReference type="Proteomes" id="UP000225379">
    <property type="component" value="Unassembled WGS sequence"/>
</dbReference>
<feature type="region of interest" description="Disordered" evidence="6">
    <location>
        <begin position="1"/>
        <end position="33"/>
    </location>
</feature>
<evidence type="ECO:0000259" key="7">
    <source>
        <dbReference type="PROSITE" id="PS51918"/>
    </source>
</evidence>
<keyword evidence="2" id="KW-0949">S-adenosyl-L-methionine</keyword>
<dbReference type="GO" id="GO:0051536">
    <property type="term" value="F:iron-sulfur cluster binding"/>
    <property type="evidence" value="ECO:0007669"/>
    <property type="project" value="UniProtKB-KW"/>
</dbReference>
<dbReference type="CDD" id="cd01335">
    <property type="entry name" value="Radical_SAM"/>
    <property type="match status" value="1"/>
</dbReference>
<feature type="region of interest" description="Disordered" evidence="6">
    <location>
        <begin position="459"/>
        <end position="478"/>
    </location>
</feature>
<keyword evidence="5" id="KW-0411">Iron-sulfur</keyword>
<gene>
    <name evidence="8" type="ORF">CRT60_01360</name>
</gene>
<comment type="cofactor">
    <cofactor evidence="1">
        <name>[4Fe-4S] cluster</name>
        <dbReference type="ChEBI" id="CHEBI:49883"/>
    </cofactor>
</comment>
<dbReference type="SMART" id="SM00729">
    <property type="entry name" value="Elp3"/>
    <property type="match status" value="1"/>
</dbReference>
<evidence type="ECO:0000313" key="9">
    <source>
        <dbReference type="Proteomes" id="UP000225379"/>
    </source>
</evidence>
<dbReference type="Pfam" id="PF04055">
    <property type="entry name" value="Radical_SAM"/>
    <property type="match status" value="1"/>
</dbReference>
<dbReference type="GO" id="GO:0046872">
    <property type="term" value="F:metal ion binding"/>
    <property type="evidence" value="ECO:0007669"/>
    <property type="project" value="UniProtKB-KW"/>
</dbReference>
<accession>A0A2B8BKI9</accession>
<dbReference type="SFLD" id="SFLDG01067">
    <property type="entry name" value="SPASM/twitch_domain_containing"/>
    <property type="match status" value="1"/>
</dbReference>
<dbReference type="InterPro" id="IPR007197">
    <property type="entry name" value="rSAM"/>
</dbReference>
<dbReference type="PANTHER" id="PTHR11228:SF7">
    <property type="entry name" value="PQQA PEPTIDE CYCLASE"/>
    <property type="match status" value="1"/>
</dbReference>
<dbReference type="AlphaFoldDB" id="A0A2B8BKI9"/>
<keyword evidence="9" id="KW-1185">Reference proteome</keyword>
<organism evidence="8 9">
    <name type="scientific">Azospirillum palustre</name>
    <dbReference type="NCBI Taxonomy" id="2044885"/>
    <lineage>
        <taxon>Bacteria</taxon>
        <taxon>Pseudomonadati</taxon>
        <taxon>Pseudomonadota</taxon>
        <taxon>Alphaproteobacteria</taxon>
        <taxon>Rhodospirillales</taxon>
        <taxon>Azospirillaceae</taxon>
        <taxon>Azospirillum</taxon>
    </lineage>
</organism>